<dbReference type="PANTHER" id="PTHR44591">
    <property type="entry name" value="STRESS RESPONSE REGULATOR PROTEIN 1"/>
    <property type="match status" value="1"/>
</dbReference>
<evidence type="ECO:0000313" key="5">
    <source>
        <dbReference type="Proteomes" id="UP001216139"/>
    </source>
</evidence>
<feature type="domain" description="Response regulatory" evidence="3">
    <location>
        <begin position="7"/>
        <end position="121"/>
    </location>
</feature>
<dbReference type="Gene3D" id="3.40.50.2300">
    <property type="match status" value="1"/>
</dbReference>
<proteinExistence type="predicted"/>
<dbReference type="Proteomes" id="UP001216139">
    <property type="component" value="Chromosome"/>
</dbReference>
<dbReference type="SUPFAM" id="SSF52172">
    <property type="entry name" value="CheY-like"/>
    <property type="match status" value="1"/>
</dbReference>
<dbReference type="EMBL" id="CP117167">
    <property type="protein sequence ID" value="WCT13190.1"/>
    <property type="molecule type" value="Genomic_DNA"/>
</dbReference>
<dbReference type="RefSeq" id="WP_273631464.1">
    <property type="nucleotide sequence ID" value="NZ_CP117167.1"/>
</dbReference>
<feature type="modified residue" description="4-aspartylphosphate" evidence="2">
    <location>
        <position position="56"/>
    </location>
</feature>
<evidence type="ECO:0000313" key="4">
    <source>
        <dbReference type="EMBL" id="WCT13190.1"/>
    </source>
</evidence>
<accession>A0ABY7T9M8</accession>
<dbReference type="PROSITE" id="PS50110">
    <property type="entry name" value="RESPONSE_REGULATORY"/>
    <property type="match status" value="1"/>
</dbReference>
<keyword evidence="1 2" id="KW-0597">Phosphoprotein</keyword>
<name>A0ABY7T9M8_9SPHI</name>
<sequence length="123" mass="14271">MENLDKKILLLDRDNDILGMAHEIMFYGYSDMHITSDPDDVYKIAKNYRPDLVILDFVLGDENFEAICQLFKSNDLLKNVPVVVVSKLYNRVINNETREENTVFIKPVDNKDFATQISYMMAS</sequence>
<dbReference type="PANTHER" id="PTHR44591:SF3">
    <property type="entry name" value="RESPONSE REGULATORY DOMAIN-CONTAINING PROTEIN"/>
    <property type="match status" value="1"/>
</dbReference>
<keyword evidence="5" id="KW-1185">Reference proteome</keyword>
<evidence type="ECO:0000256" key="1">
    <source>
        <dbReference type="ARBA" id="ARBA00022553"/>
    </source>
</evidence>
<organism evidence="4 5">
    <name type="scientific">Mucilaginibacter jinjuensis</name>
    <dbReference type="NCBI Taxonomy" id="1176721"/>
    <lineage>
        <taxon>Bacteria</taxon>
        <taxon>Pseudomonadati</taxon>
        <taxon>Bacteroidota</taxon>
        <taxon>Sphingobacteriia</taxon>
        <taxon>Sphingobacteriales</taxon>
        <taxon>Sphingobacteriaceae</taxon>
        <taxon>Mucilaginibacter</taxon>
    </lineage>
</organism>
<evidence type="ECO:0000256" key="2">
    <source>
        <dbReference type="PROSITE-ProRule" id="PRU00169"/>
    </source>
</evidence>
<protein>
    <recommendedName>
        <fullName evidence="3">Response regulatory domain-containing protein</fullName>
    </recommendedName>
</protein>
<evidence type="ECO:0000259" key="3">
    <source>
        <dbReference type="PROSITE" id="PS50110"/>
    </source>
</evidence>
<reference evidence="4 5" key="1">
    <citation type="submission" date="2023-02" db="EMBL/GenBank/DDBJ databases">
        <title>Genome sequence of Mucilaginibacter jinjuensis strain KACC 16571.</title>
        <authorList>
            <person name="Kim S."/>
            <person name="Heo J."/>
            <person name="Kwon S.-W."/>
        </authorList>
    </citation>
    <scope>NUCLEOTIDE SEQUENCE [LARGE SCALE GENOMIC DNA]</scope>
    <source>
        <strain evidence="4 5">KACC 16571</strain>
    </source>
</reference>
<gene>
    <name evidence="4" type="ORF">PQO05_04495</name>
</gene>
<dbReference type="InterPro" id="IPR011006">
    <property type="entry name" value="CheY-like_superfamily"/>
</dbReference>
<dbReference type="InterPro" id="IPR001789">
    <property type="entry name" value="Sig_transdc_resp-reg_receiver"/>
</dbReference>
<dbReference type="InterPro" id="IPR050595">
    <property type="entry name" value="Bact_response_regulator"/>
</dbReference>